<feature type="region of interest" description="Disordered" evidence="1">
    <location>
        <begin position="147"/>
        <end position="213"/>
    </location>
</feature>
<feature type="compositionally biased region" description="Basic and acidic residues" evidence="1">
    <location>
        <begin position="147"/>
        <end position="157"/>
    </location>
</feature>
<sequence>MTSTISSDDKSLLKIMKSEMKDLKKLILSSAEDRKQGAKKVEEMLTDLIVRLEAGRQELTKPKKVKKPRKPKAKDIGETDYTIKFNLNAQGQKRDSNTYVKFSVNAEFTKFVKELGGEWKVAAQGWLVPEEHTEDIQATIKDKFPKWSVTDERKDGLEMATPKPAKAKEPVISDSSDSDKDKDSDSDSDSDKDGKDKDGKDKDGDSDSDSDSD</sequence>
<feature type="compositionally biased region" description="Basic and acidic residues" evidence="1">
    <location>
        <begin position="166"/>
        <end position="205"/>
    </location>
</feature>
<evidence type="ECO:0000313" key="2">
    <source>
        <dbReference type="EMBL" id="QHU14281.1"/>
    </source>
</evidence>
<evidence type="ECO:0000256" key="1">
    <source>
        <dbReference type="SAM" id="MobiDB-lite"/>
    </source>
</evidence>
<organism evidence="2">
    <name type="scientific">viral metagenome</name>
    <dbReference type="NCBI Taxonomy" id="1070528"/>
    <lineage>
        <taxon>unclassified sequences</taxon>
        <taxon>metagenomes</taxon>
        <taxon>organismal metagenomes</taxon>
    </lineage>
</organism>
<protein>
    <submittedName>
        <fullName evidence="2">Uncharacterized protein</fullName>
    </submittedName>
</protein>
<dbReference type="AlphaFoldDB" id="A0A6C0KAS9"/>
<accession>A0A6C0KAS9</accession>
<proteinExistence type="predicted"/>
<dbReference type="EMBL" id="MN740839">
    <property type="protein sequence ID" value="QHU14281.1"/>
    <property type="molecule type" value="Genomic_DNA"/>
</dbReference>
<reference evidence="2" key="1">
    <citation type="journal article" date="2020" name="Nature">
        <title>Giant virus diversity and host interactions through global metagenomics.</title>
        <authorList>
            <person name="Schulz F."/>
            <person name="Roux S."/>
            <person name="Paez-Espino D."/>
            <person name="Jungbluth S."/>
            <person name="Walsh D.A."/>
            <person name="Denef V.J."/>
            <person name="McMahon K.D."/>
            <person name="Konstantinidis K.T."/>
            <person name="Eloe-Fadrosh E.A."/>
            <person name="Kyrpides N.C."/>
            <person name="Woyke T."/>
        </authorList>
    </citation>
    <scope>NUCLEOTIDE SEQUENCE</scope>
    <source>
        <strain evidence="2">GVMAG-S-1102113-118</strain>
    </source>
</reference>
<name>A0A6C0KAS9_9ZZZZ</name>